<dbReference type="InterPro" id="IPR011047">
    <property type="entry name" value="Quinoprotein_ADH-like_sf"/>
</dbReference>
<sequence length="408" mass="43810">MRRLGWIVASALLLFGPLGLAGDFAREDWPQWRGPNRDGKIPVFQAPESWPASLNKKWEVAVGAGDATPALVEGRLYLHTRQGDEEVILCLDAESGEQIWATKYPSPPVTGPASRHPGPRSSPAVAEGKVVTLGVAGIVSCVDAASGKLLWQNKDFKGTPRFFTAMSPIIVDGLAVLQLGGPDSGTAVAFDLSTGEVRWKWEGEAPSYASPILVTVGDEKQIVTFTEQSLVGLSAKDGKLLWKVSFPASSRNYNAATPIADGQTIYFAGAGRGSRAIRVEKSGAEYVIRDLWTNPDVAPQFNSPILKDGKLFGLSQRGNFYCLDAQTGKTLWMDDNSYTAFGALLDAGPVLLAMTERAGLVVFPPSGEGLRPVARYEVSSTPVYATPVVAGKRIYIKDAESLSLWTLP</sequence>
<dbReference type="InterPro" id="IPR018391">
    <property type="entry name" value="PQQ_b-propeller_rpt"/>
</dbReference>
<proteinExistence type="predicted"/>
<dbReference type="Gene3D" id="2.130.10.10">
    <property type="entry name" value="YVTN repeat-like/Quinoprotein amine dehydrogenase"/>
    <property type="match status" value="1"/>
</dbReference>
<evidence type="ECO:0000313" key="4">
    <source>
        <dbReference type="Proteomes" id="UP000215086"/>
    </source>
</evidence>
<keyword evidence="4" id="KW-1185">Reference proteome</keyword>
<feature type="domain" description="Pyrrolo-quinoline quinone repeat" evidence="2">
    <location>
        <begin position="58"/>
        <end position="208"/>
    </location>
</feature>
<dbReference type="InterPro" id="IPR002372">
    <property type="entry name" value="PQQ_rpt_dom"/>
</dbReference>
<dbReference type="InterPro" id="IPR015943">
    <property type="entry name" value="WD40/YVTN_repeat-like_dom_sf"/>
</dbReference>
<gene>
    <name evidence="3" type="ORF">THTE_1277</name>
</gene>
<dbReference type="EMBL" id="CP018477">
    <property type="protein sequence ID" value="ASV73879.1"/>
    <property type="molecule type" value="Genomic_DNA"/>
</dbReference>
<name>A0A286RD50_9BACT</name>
<dbReference type="OrthoDB" id="257581at2"/>
<evidence type="ECO:0000313" key="3">
    <source>
        <dbReference type="EMBL" id="ASV73879.1"/>
    </source>
</evidence>
<dbReference type="KEGG" id="ttf:THTE_1277"/>
<organism evidence="3 4">
    <name type="scientific">Thermogutta terrifontis</name>
    <dbReference type="NCBI Taxonomy" id="1331910"/>
    <lineage>
        <taxon>Bacteria</taxon>
        <taxon>Pseudomonadati</taxon>
        <taxon>Planctomycetota</taxon>
        <taxon>Planctomycetia</taxon>
        <taxon>Pirellulales</taxon>
        <taxon>Thermoguttaceae</taxon>
        <taxon>Thermogutta</taxon>
    </lineage>
</organism>
<feature type="region of interest" description="Disordered" evidence="1">
    <location>
        <begin position="105"/>
        <end position="124"/>
    </location>
</feature>
<dbReference type="SUPFAM" id="SSF50998">
    <property type="entry name" value="Quinoprotein alcohol dehydrogenase-like"/>
    <property type="match status" value="1"/>
</dbReference>
<protein>
    <recommendedName>
        <fullName evidence="2">Pyrrolo-quinoline quinone repeat domain-containing protein</fullName>
    </recommendedName>
</protein>
<dbReference type="PANTHER" id="PTHR34512">
    <property type="entry name" value="CELL SURFACE PROTEIN"/>
    <property type="match status" value="1"/>
</dbReference>
<dbReference type="PANTHER" id="PTHR34512:SF30">
    <property type="entry name" value="OUTER MEMBRANE PROTEIN ASSEMBLY FACTOR BAMB"/>
    <property type="match status" value="1"/>
</dbReference>
<accession>A0A286RD50</accession>
<evidence type="ECO:0000256" key="1">
    <source>
        <dbReference type="SAM" id="MobiDB-lite"/>
    </source>
</evidence>
<dbReference type="AlphaFoldDB" id="A0A286RD50"/>
<dbReference type="Pfam" id="PF13360">
    <property type="entry name" value="PQQ_2"/>
    <property type="match status" value="1"/>
</dbReference>
<dbReference type="Proteomes" id="UP000215086">
    <property type="component" value="Chromosome"/>
</dbReference>
<evidence type="ECO:0000259" key="2">
    <source>
        <dbReference type="Pfam" id="PF13360"/>
    </source>
</evidence>
<dbReference type="SMART" id="SM00564">
    <property type="entry name" value="PQQ"/>
    <property type="match status" value="5"/>
</dbReference>
<reference evidence="3 4" key="1">
    <citation type="journal article" name="Front. Microbiol.">
        <title>Sugar Metabolism of the First Thermophilic Planctomycete Thermogutta terrifontis: Comparative Genomic and Transcriptomic Approaches.</title>
        <authorList>
            <person name="Elcheninov A.G."/>
            <person name="Menzel P."/>
            <person name="Gudbergsdottir S.R."/>
            <person name="Slesarev A.I."/>
            <person name="Kadnikov V.V."/>
            <person name="Krogh A."/>
            <person name="Bonch-Osmolovskaya E.A."/>
            <person name="Peng X."/>
            <person name="Kublanov I.V."/>
        </authorList>
    </citation>
    <scope>NUCLEOTIDE SEQUENCE [LARGE SCALE GENOMIC DNA]</scope>
    <source>
        <strain evidence="3 4">R1</strain>
    </source>
</reference>
<dbReference type="RefSeq" id="WP_095414356.1">
    <property type="nucleotide sequence ID" value="NZ_CP018477.1"/>
</dbReference>